<evidence type="ECO:0000313" key="2">
    <source>
        <dbReference type="Proteomes" id="UP000246085"/>
    </source>
</evidence>
<accession>A0A2U3Q074</accession>
<dbReference type="KEGG" id="bvz:BRAD3257_3778"/>
<dbReference type="EMBL" id="LS398110">
    <property type="protein sequence ID" value="SPP94792.1"/>
    <property type="molecule type" value="Genomic_DNA"/>
</dbReference>
<proteinExistence type="predicted"/>
<sequence length="21" mass="2384">MVLTATNWQPSREVAIPISNR</sequence>
<dbReference type="AlphaFoldDB" id="A0A2U3Q074"/>
<gene>
    <name evidence="1" type="ORF">BRAD3257_3778</name>
</gene>
<organism evidence="1 2">
    <name type="scientific">Bradyrhizobium vignae</name>
    <dbReference type="NCBI Taxonomy" id="1549949"/>
    <lineage>
        <taxon>Bacteria</taxon>
        <taxon>Pseudomonadati</taxon>
        <taxon>Pseudomonadota</taxon>
        <taxon>Alphaproteobacteria</taxon>
        <taxon>Hyphomicrobiales</taxon>
        <taxon>Nitrobacteraceae</taxon>
        <taxon>Bradyrhizobium</taxon>
    </lineage>
</organism>
<reference evidence="1 2" key="1">
    <citation type="submission" date="2018-03" db="EMBL/GenBank/DDBJ databases">
        <authorList>
            <person name="Gully D."/>
        </authorList>
    </citation>
    <scope>NUCLEOTIDE SEQUENCE [LARGE SCALE GENOMIC DNA]</scope>
    <source>
        <strain evidence="1">ORS3257</strain>
    </source>
</reference>
<protein>
    <submittedName>
        <fullName evidence="1">Uncharacterized protein</fullName>
    </submittedName>
</protein>
<evidence type="ECO:0000313" key="1">
    <source>
        <dbReference type="EMBL" id="SPP94792.1"/>
    </source>
</evidence>
<dbReference type="Proteomes" id="UP000246085">
    <property type="component" value="Chromosome BRAD3257"/>
</dbReference>
<name>A0A2U3Q074_9BRAD</name>